<feature type="chain" id="PRO_5040785935" evidence="1">
    <location>
        <begin position="20"/>
        <end position="202"/>
    </location>
</feature>
<dbReference type="RefSeq" id="WP_240714727.1">
    <property type="nucleotide sequence ID" value="NZ_JAKVTV010000007.1"/>
</dbReference>
<evidence type="ECO:0000256" key="1">
    <source>
        <dbReference type="SAM" id="SignalP"/>
    </source>
</evidence>
<dbReference type="Proteomes" id="UP001139226">
    <property type="component" value="Unassembled WGS sequence"/>
</dbReference>
<dbReference type="EMBL" id="JAKVTV010000007">
    <property type="protein sequence ID" value="MCH4824559.1"/>
    <property type="molecule type" value="Genomic_DNA"/>
</dbReference>
<gene>
    <name evidence="2" type="ORF">ML462_15405</name>
</gene>
<keyword evidence="1" id="KW-0732">Signal</keyword>
<proteinExistence type="predicted"/>
<evidence type="ECO:0000313" key="2">
    <source>
        <dbReference type="EMBL" id="MCH4824559.1"/>
    </source>
</evidence>
<name>A0A9X2AAB7_9FLAO</name>
<comment type="caution">
    <text evidence="2">The sequence shown here is derived from an EMBL/GenBank/DDBJ whole genome shotgun (WGS) entry which is preliminary data.</text>
</comment>
<sequence length="202" mass="23282">MIKKVISFILVLTPLICFSQDLSYSDINLDSKTLISYLNIDENYFSGGSSDYPYFQGKINNSYIKFYRSVSTTCVIDIKSEQDYISLVREIQKNAEFRFKFCTDYQEPVVYNYVTSNGNKVRFNLNQMRISVEYPSSVSSLMDRNFGITPVFVCLSEDAYAFHTNLRCEGLGNCETDIAKSNIQEAKKYNLSFCEICTNDNY</sequence>
<evidence type="ECO:0000313" key="3">
    <source>
        <dbReference type="Proteomes" id="UP001139226"/>
    </source>
</evidence>
<reference evidence="2" key="1">
    <citation type="submission" date="2022-03" db="EMBL/GenBank/DDBJ databases">
        <title>Gramella crocea sp. nov., isolated from activated sludge of a seafood processing plant.</title>
        <authorList>
            <person name="Zhang X."/>
        </authorList>
    </citation>
    <scope>NUCLEOTIDE SEQUENCE</scope>
    <source>
        <strain evidence="2">YJ019</strain>
    </source>
</reference>
<protein>
    <submittedName>
        <fullName evidence="2">Uncharacterized protein</fullName>
    </submittedName>
</protein>
<feature type="signal peptide" evidence="1">
    <location>
        <begin position="1"/>
        <end position="19"/>
    </location>
</feature>
<dbReference type="AlphaFoldDB" id="A0A9X2AAB7"/>
<keyword evidence="3" id="KW-1185">Reference proteome</keyword>
<accession>A0A9X2AAB7</accession>
<organism evidence="2 3">
    <name type="scientific">Christiangramia lutea</name>
    <dbReference type="NCBI Taxonomy" id="1607951"/>
    <lineage>
        <taxon>Bacteria</taxon>
        <taxon>Pseudomonadati</taxon>
        <taxon>Bacteroidota</taxon>
        <taxon>Flavobacteriia</taxon>
        <taxon>Flavobacteriales</taxon>
        <taxon>Flavobacteriaceae</taxon>
        <taxon>Christiangramia</taxon>
    </lineage>
</organism>